<evidence type="ECO:0000313" key="1">
    <source>
        <dbReference type="EMBL" id="KAF3975558.1"/>
    </source>
</evidence>
<protein>
    <recommendedName>
        <fullName evidence="3">Reverse transcriptase</fullName>
    </recommendedName>
</protein>
<dbReference type="EMBL" id="JRKL02000072">
    <property type="protein sequence ID" value="KAF3975558.1"/>
    <property type="molecule type" value="Genomic_DNA"/>
</dbReference>
<name>A0A8J4RY35_9ROSI</name>
<dbReference type="AlphaFoldDB" id="A0A8J4RY35"/>
<sequence>MEAKVAAREIVARGSKWSIGNGEQVRIWADRWLPTPRAFKAVSPRPPHADSELVASLIDMDRRRWDVTKVRNTFLPQEAQVILGIPISPRLPQDSLIWAWTPSGRFTVNSSYKVAQMLLRKSNHKLEWGSAQTT</sequence>
<evidence type="ECO:0008006" key="3">
    <source>
        <dbReference type="Google" id="ProtNLM"/>
    </source>
</evidence>
<organism evidence="1 2">
    <name type="scientific">Castanea mollissima</name>
    <name type="common">Chinese chestnut</name>
    <dbReference type="NCBI Taxonomy" id="60419"/>
    <lineage>
        <taxon>Eukaryota</taxon>
        <taxon>Viridiplantae</taxon>
        <taxon>Streptophyta</taxon>
        <taxon>Embryophyta</taxon>
        <taxon>Tracheophyta</taxon>
        <taxon>Spermatophyta</taxon>
        <taxon>Magnoliopsida</taxon>
        <taxon>eudicotyledons</taxon>
        <taxon>Gunneridae</taxon>
        <taxon>Pentapetalae</taxon>
        <taxon>rosids</taxon>
        <taxon>fabids</taxon>
        <taxon>Fagales</taxon>
        <taxon>Fagaceae</taxon>
        <taxon>Castanea</taxon>
    </lineage>
</organism>
<evidence type="ECO:0000313" key="2">
    <source>
        <dbReference type="Proteomes" id="UP000737018"/>
    </source>
</evidence>
<comment type="caution">
    <text evidence="1">The sequence shown here is derived from an EMBL/GenBank/DDBJ whole genome shotgun (WGS) entry which is preliminary data.</text>
</comment>
<gene>
    <name evidence="1" type="ORF">CMV_001197</name>
</gene>
<dbReference type="Proteomes" id="UP000737018">
    <property type="component" value="Unassembled WGS sequence"/>
</dbReference>
<reference evidence="1" key="1">
    <citation type="submission" date="2020-03" db="EMBL/GenBank/DDBJ databases">
        <title>Castanea mollissima Vanexum genome sequencing.</title>
        <authorList>
            <person name="Staton M."/>
        </authorList>
    </citation>
    <scope>NUCLEOTIDE SEQUENCE</scope>
    <source>
        <tissue evidence="1">Leaf</tissue>
    </source>
</reference>
<accession>A0A8J4RY35</accession>
<dbReference type="OrthoDB" id="1938246at2759"/>
<proteinExistence type="predicted"/>
<keyword evidence="2" id="KW-1185">Reference proteome</keyword>